<protein>
    <submittedName>
        <fullName evidence="1">Uncharacterized protein</fullName>
    </submittedName>
</protein>
<dbReference type="AlphaFoldDB" id="A0A0B7IYQ1"/>
<keyword evidence="2" id="KW-1185">Reference proteome</keyword>
<sequence>MGIAYDGATPVKASIYAVFQTIFEALICTSYDLI</sequence>
<reference evidence="1 2" key="1">
    <citation type="submission" date="2015-01" db="EMBL/GenBank/DDBJ databases">
        <title>Draft genome sequence of Rickettsia monacensis strain IrR/Munich.</title>
        <authorList>
            <person name="Felsheim R.F."/>
            <person name="Johnson S.L."/>
            <person name="Kurtti T.J."/>
            <person name="Munderloh U.G."/>
        </authorList>
    </citation>
    <scope>NUCLEOTIDE SEQUENCE [LARGE SCALE GENOMIC DNA]</scope>
    <source>
        <strain evidence="1 2">IrR/Munich</strain>
    </source>
</reference>
<accession>A0A0B7IYQ1</accession>
<dbReference type="Proteomes" id="UP000018149">
    <property type="component" value="Chromosome I"/>
</dbReference>
<reference evidence="2" key="2">
    <citation type="submission" date="2015-01" db="EMBL/GenBank/DDBJ databases">
        <authorList>
            <person name="Felsheim R."/>
        </authorList>
    </citation>
    <scope>NUCLEOTIDE SEQUENCE [LARGE SCALE GENOMIC DNA]</scope>
    <source>
        <strain evidence="2">IrR/Munich</strain>
    </source>
</reference>
<evidence type="ECO:0000313" key="1">
    <source>
        <dbReference type="EMBL" id="CEO17067.1"/>
    </source>
</evidence>
<organism evidence="1 2">
    <name type="scientific">Rickettsia monacensis</name>
    <dbReference type="NCBI Taxonomy" id="109232"/>
    <lineage>
        <taxon>Bacteria</taxon>
        <taxon>Pseudomonadati</taxon>
        <taxon>Pseudomonadota</taxon>
        <taxon>Alphaproteobacteria</taxon>
        <taxon>Rickettsiales</taxon>
        <taxon>Rickettsiaceae</taxon>
        <taxon>Rickettsieae</taxon>
        <taxon>Rickettsia</taxon>
        <taxon>spotted fever group</taxon>
    </lineage>
</organism>
<dbReference type="KEGG" id="rmc:RMONA_03350"/>
<dbReference type="EMBL" id="LN794217">
    <property type="protein sequence ID" value="CEO17067.1"/>
    <property type="molecule type" value="Genomic_DNA"/>
</dbReference>
<gene>
    <name evidence="1" type="ORF">RMONA_03350</name>
</gene>
<dbReference type="HOGENOM" id="CLU_3375657_0_0_5"/>
<evidence type="ECO:0000313" key="2">
    <source>
        <dbReference type="Proteomes" id="UP000018149"/>
    </source>
</evidence>
<proteinExistence type="predicted"/>
<name>A0A0B7IYQ1_9RICK</name>